<evidence type="ECO:0000313" key="4">
    <source>
        <dbReference type="Proteomes" id="UP000588158"/>
    </source>
</evidence>
<organism evidence="3 4">
    <name type="scientific">Brachybacterium aquaticum</name>
    <dbReference type="NCBI Taxonomy" id="1432564"/>
    <lineage>
        <taxon>Bacteria</taxon>
        <taxon>Bacillati</taxon>
        <taxon>Actinomycetota</taxon>
        <taxon>Actinomycetes</taxon>
        <taxon>Micrococcales</taxon>
        <taxon>Dermabacteraceae</taxon>
        <taxon>Brachybacterium</taxon>
    </lineage>
</organism>
<keyword evidence="2" id="KW-1133">Transmembrane helix</keyword>
<feature type="compositionally biased region" description="Basic residues" evidence="1">
    <location>
        <begin position="12"/>
        <end position="28"/>
    </location>
</feature>
<dbReference type="EMBL" id="JACHLZ010000001">
    <property type="protein sequence ID" value="MBB5833001.1"/>
    <property type="molecule type" value="Genomic_DNA"/>
</dbReference>
<accession>A0A841AHE7</accession>
<name>A0A841AHE7_9MICO</name>
<evidence type="ECO:0000256" key="2">
    <source>
        <dbReference type="SAM" id="Phobius"/>
    </source>
</evidence>
<sequence>MTTFDPALRPSPPRRPRRPGPRGPRRPRGPAAMVLVALAVLLLSLGYGLTLVPGIGGMGLLVLVPAGVLLLVGLNATVRDDLDTEG</sequence>
<feature type="region of interest" description="Disordered" evidence="1">
    <location>
        <begin position="1"/>
        <end position="29"/>
    </location>
</feature>
<dbReference type="AlphaFoldDB" id="A0A841AHE7"/>
<reference evidence="3 4" key="1">
    <citation type="submission" date="2020-08" db="EMBL/GenBank/DDBJ databases">
        <title>Sequencing the genomes of 1000 actinobacteria strains.</title>
        <authorList>
            <person name="Klenk H.-P."/>
        </authorList>
    </citation>
    <scope>NUCLEOTIDE SEQUENCE [LARGE SCALE GENOMIC DNA]</scope>
    <source>
        <strain evidence="3 4">DSM 28796</strain>
    </source>
</reference>
<proteinExistence type="predicted"/>
<keyword evidence="2" id="KW-0472">Membrane</keyword>
<comment type="caution">
    <text evidence="3">The sequence shown here is derived from an EMBL/GenBank/DDBJ whole genome shotgun (WGS) entry which is preliminary data.</text>
</comment>
<dbReference type="RefSeq" id="WP_184326228.1">
    <property type="nucleotide sequence ID" value="NZ_JACHLZ010000001.1"/>
</dbReference>
<gene>
    <name evidence="3" type="ORF">HNR70_002814</name>
</gene>
<keyword evidence="4" id="KW-1185">Reference proteome</keyword>
<keyword evidence="2" id="KW-0812">Transmembrane</keyword>
<feature type="transmembrane region" description="Helical" evidence="2">
    <location>
        <begin position="55"/>
        <end position="74"/>
    </location>
</feature>
<protein>
    <submittedName>
        <fullName evidence="3">Uncharacterized protein</fullName>
    </submittedName>
</protein>
<feature type="transmembrane region" description="Helical" evidence="2">
    <location>
        <begin position="31"/>
        <end position="49"/>
    </location>
</feature>
<dbReference type="Proteomes" id="UP000588158">
    <property type="component" value="Unassembled WGS sequence"/>
</dbReference>
<evidence type="ECO:0000313" key="3">
    <source>
        <dbReference type="EMBL" id="MBB5833001.1"/>
    </source>
</evidence>
<evidence type="ECO:0000256" key="1">
    <source>
        <dbReference type="SAM" id="MobiDB-lite"/>
    </source>
</evidence>